<dbReference type="NCBIfam" id="NF011285">
    <property type="entry name" value="PRK14696.1"/>
    <property type="match status" value="1"/>
</dbReference>
<organism evidence="14 15">
    <name type="scientific">Acinetobacter rudis</name>
    <dbReference type="NCBI Taxonomy" id="632955"/>
    <lineage>
        <taxon>Bacteria</taxon>
        <taxon>Pseudomonadati</taxon>
        <taxon>Pseudomonadota</taxon>
        <taxon>Gammaproteobacteria</taxon>
        <taxon>Moraxellales</taxon>
        <taxon>Moraxellaceae</taxon>
        <taxon>Acinetobacter</taxon>
    </lineage>
</organism>
<evidence type="ECO:0000313" key="15">
    <source>
        <dbReference type="Proteomes" id="UP001243844"/>
    </source>
</evidence>
<evidence type="ECO:0000259" key="12">
    <source>
        <dbReference type="Pfam" id="PF02728"/>
    </source>
</evidence>
<evidence type="ECO:0000256" key="3">
    <source>
        <dbReference type="ARBA" id="ARBA00022772"/>
    </source>
</evidence>
<dbReference type="InterPro" id="IPR016182">
    <property type="entry name" value="Cu_amine_oxidase_N-reg"/>
</dbReference>
<evidence type="ECO:0000256" key="7">
    <source>
        <dbReference type="PIRSR" id="PIRSR600269-51"/>
    </source>
</evidence>
<evidence type="ECO:0000259" key="13">
    <source>
        <dbReference type="Pfam" id="PF07833"/>
    </source>
</evidence>
<dbReference type="SUPFAM" id="SSF54416">
    <property type="entry name" value="Amine oxidase N-terminal region"/>
    <property type="match status" value="2"/>
</dbReference>
<dbReference type="Pfam" id="PF07833">
    <property type="entry name" value="Cu_amine_oxidN1"/>
    <property type="match status" value="1"/>
</dbReference>
<dbReference type="InterPro" id="IPR015798">
    <property type="entry name" value="Cu_amine_oxidase_C"/>
</dbReference>
<keyword evidence="3 6" id="KW-0801">TPQ</keyword>
<dbReference type="Gene3D" id="2.70.98.20">
    <property type="entry name" value="Copper amine oxidase, catalytic domain"/>
    <property type="match status" value="1"/>
</dbReference>
<dbReference type="PANTHER" id="PTHR10638:SF41">
    <property type="entry name" value="AMINE OXIDASE"/>
    <property type="match status" value="1"/>
</dbReference>
<dbReference type="GO" id="GO:0009308">
    <property type="term" value="P:amine metabolic process"/>
    <property type="evidence" value="ECO:0007669"/>
    <property type="project" value="UniProtKB-UniRule"/>
</dbReference>
<feature type="domain" description="Copper amine oxidase-like N-terminal" evidence="13">
    <location>
        <begin position="41"/>
        <end position="113"/>
    </location>
</feature>
<dbReference type="PANTHER" id="PTHR10638">
    <property type="entry name" value="COPPER AMINE OXIDASE"/>
    <property type="match status" value="1"/>
</dbReference>
<evidence type="ECO:0000256" key="4">
    <source>
        <dbReference type="ARBA" id="ARBA00023002"/>
    </source>
</evidence>
<comment type="PTM">
    <text evidence="7 8">Topaquinone (TPQ) is generated by copper-dependent autoxidation of a specific tyrosyl residue.</text>
</comment>
<name>A0AAW8JD20_9GAMM</name>
<dbReference type="Gene3D" id="3.30.457.10">
    <property type="entry name" value="Copper amine oxidase-like, N-terminal domain"/>
    <property type="match status" value="1"/>
</dbReference>
<evidence type="ECO:0000256" key="6">
    <source>
        <dbReference type="PIRSR" id="PIRSR600269-50"/>
    </source>
</evidence>
<evidence type="ECO:0000256" key="2">
    <source>
        <dbReference type="ARBA" id="ARBA00022723"/>
    </source>
</evidence>
<dbReference type="Proteomes" id="UP001243844">
    <property type="component" value="Unassembled WGS sequence"/>
</dbReference>
<dbReference type="InterPro" id="IPR012854">
    <property type="entry name" value="Cu_amine_oxidase-like_N"/>
</dbReference>
<comment type="cofactor">
    <cofactor evidence="8">
        <name>Cu cation</name>
        <dbReference type="ChEBI" id="CHEBI:23378"/>
    </cofactor>
    <text evidence="8">Contains 1 topaquinone per subunit.</text>
</comment>
<sequence length="763" mass="84811">MKLNTIMQGMKLNTQLKACLLSLPMVLAGQQALAHGQVAEMLPLQQAMQNVGAAVEHDPYSGVYTISKNSTYVKVKANTSSILVNGQELNISVPVVEKNGQAYASTTLANEIFQSGLDQTFIAETVAHPLNSLSAEEISQARAVVAADHRAPKILRFSRLALKAPNKYQVWSDVLSNTASKQAREVNFSLLQGNQIIEGVVNLKSKKVTAWKVIKDTHGMVLLDDFDLVQKVIKESPEFAAALKKRGIHDVQQVVATPLTVGYFGGEDGLNKEFNYLKIVSYLDVGDGNYWAHPIENLVAVVDLDQKKVVKVEDGDLVPIPMAARPYDGRDRQASTTKPLRITEPEGKNFQVSGQYVHWNNWCFHVALDSRVGLQLSTVSYKDKGVKRKIMYSGNLGGMIVPYGDPDLGWYFKSYLDSGDYGMGTLTASLDRGTDVPENAVMFDAVIADYQGNPMTIPRAFAIFERYANPDYKHQEMGQANVSVARRELVVRWVSTIGNYDYIFDWVLAENGTIGINAGASGIEAVKGVKAKTMHDSTAKADTRYGTLIDHNIVGTTHQHIYNFRLDLDVDGEKNSFTHMNPVVQANHKGVRKSAMEIEMSTVATEQAASEKFDPSTIRLISNYNVENAMGNPVSYQLIPFAGGTHPIAKGANFSTDEWLFKRLNFMDKQIWVTKYNPNELYPDGDYPNRSTHDTGLGQFTANNNNIENQDLVVWLTTGTTHVARSEEWPMMPTEWVNVLLKPWNFFDQTPSLKQNQSDKTQH</sequence>
<keyword evidence="5 8" id="KW-0186">Copper</keyword>
<dbReference type="EC" id="1.4.3.-" evidence="8"/>
<gene>
    <name evidence="14" type="primary">tynA</name>
    <name evidence="14" type="ORF">RFH47_12700</name>
</gene>
<protein>
    <recommendedName>
        <fullName evidence="8">Amine oxidase</fullName>
        <ecNumber evidence="8">1.4.3.-</ecNumber>
    </recommendedName>
</protein>
<evidence type="ECO:0000259" key="10">
    <source>
        <dbReference type="Pfam" id="PF01179"/>
    </source>
</evidence>
<dbReference type="Pfam" id="PF02728">
    <property type="entry name" value="Cu_amine_oxidN3"/>
    <property type="match status" value="1"/>
</dbReference>
<dbReference type="GO" id="GO:0048038">
    <property type="term" value="F:quinone binding"/>
    <property type="evidence" value="ECO:0007669"/>
    <property type="project" value="InterPro"/>
</dbReference>
<dbReference type="Pfam" id="PF02727">
    <property type="entry name" value="Cu_amine_oxidN2"/>
    <property type="match status" value="1"/>
</dbReference>
<dbReference type="GO" id="GO:0008131">
    <property type="term" value="F:primary methylamine oxidase activity"/>
    <property type="evidence" value="ECO:0007669"/>
    <property type="project" value="InterPro"/>
</dbReference>
<reference evidence="14" key="1">
    <citation type="submission" date="2023-08" db="EMBL/GenBank/DDBJ databases">
        <title>Emergence of clinically-relevant ST2 carbapenem-resistant Acinetobacter baumannii strains in hospital sewages in Zhejiang, East of China.</title>
        <authorList>
            <person name="Kaichao C."/>
            <person name="Zhang R."/>
        </authorList>
    </citation>
    <scope>NUCLEOTIDE SEQUENCE</scope>
    <source>
        <strain evidence="14">M-RB-37</strain>
    </source>
</reference>
<dbReference type="Gene3D" id="3.10.450.40">
    <property type="match status" value="2"/>
</dbReference>
<keyword evidence="4 8" id="KW-0560">Oxidoreductase</keyword>
<feature type="chain" id="PRO_5043756949" description="Amine oxidase" evidence="9">
    <location>
        <begin position="35"/>
        <end position="763"/>
    </location>
</feature>
<dbReference type="InterPro" id="IPR015802">
    <property type="entry name" value="Cu_amine_oxidase_N3"/>
</dbReference>
<evidence type="ECO:0000256" key="8">
    <source>
        <dbReference type="RuleBase" id="RU000672"/>
    </source>
</evidence>
<dbReference type="PROSITE" id="PS01164">
    <property type="entry name" value="COPPER_AMINE_OXID_1"/>
    <property type="match status" value="1"/>
</dbReference>
<dbReference type="PROSITE" id="PS01165">
    <property type="entry name" value="COPPER_AMINE_OXID_2"/>
    <property type="match status" value="1"/>
</dbReference>
<accession>A0AAW8JD20</accession>
<feature type="active site" description="Schiff-base intermediate with substrate; via topaquinone" evidence="6">
    <location>
        <position position="500"/>
    </location>
</feature>
<evidence type="ECO:0000256" key="5">
    <source>
        <dbReference type="ARBA" id="ARBA00023008"/>
    </source>
</evidence>
<proteinExistence type="inferred from homology"/>
<dbReference type="InterPro" id="IPR036582">
    <property type="entry name" value="Mao_N_sf"/>
</dbReference>
<feature type="signal peptide" evidence="9">
    <location>
        <begin position="1"/>
        <end position="34"/>
    </location>
</feature>
<dbReference type="InterPro" id="IPR000269">
    <property type="entry name" value="Cu_amine_oxidase"/>
</dbReference>
<dbReference type="Pfam" id="PF01179">
    <property type="entry name" value="Cu_amine_oxid"/>
    <property type="match status" value="1"/>
</dbReference>
<keyword evidence="2 8" id="KW-0479">Metal-binding</keyword>
<evidence type="ECO:0000313" key="14">
    <source>
        <dbReference type="EMBL" id="MDQ8936576.1"/>
    </source>
</evidence>
<dbReference type="RefSeq" id="WP_308976530.1">
    <property type="nucleotide sequence ID" value="NZ_JAVIDL010000027.1"/>
</dbReference>
<evidence type="ECO:0000259" key="11">
    <source>
        <dbReference type="Pfam" id="PF02727"/>
    </source>
</evidence>
<dbReference type="InterPro" id="IPR036460">
    <property type="entry name" value="Cu_amine_oxidase_C_sf"/>
</dbReference>
<dbReference type="SUPFAM" id="SSF55383">
    <property type="entry name" value="Copper amine oxidase, domain N"/>
    <property type="match status" value="1"/>
</dbReference>
<comment type="caution">
    <text evidence="14">The sequence shown here is derived from an EMBL/GenBank/DDBJ whole genome shotgun (WGS) entry which is preliminary data.</text>
</comment>
<dbReference type="EMBL" id="JAVIDL010000027">
    <property type="protein sequence ID" value="MDQ8936576.1"/>
    <property type="molecule type" value="Genomic_DNA"/>
</dbReference>
<dbReference type="InterPro" id="IPR015800">
    <property type="entry name" value="Cu_amine_oxidase_N2"/>
</dbReference>
<comment type="similarity">
    <text evidence="1 8">Belongs to the copper/topaquinone oxidase family.</text>
</comment>
<evidence type="ECO:0000256" key="1">
    <source>
        <dbReference type="ARBA" id="ARBA00007983"/>
    </source>
</evidence>
<feature type="active site" description="Proton acceptor" evidence="6">
    <location>
        <position position="417"/>
    </location>
</feature>
<feature type="domain" description="Copper amine oxidase N2-terminal" evidence="11">
    <location>
        <begin position="128"/>
        <end position="213"/>
    </location>
</feature>
<dbReference type="InterPro" id="IPR049948">
    <property type="entry name" value="Cu_Am_ox_TPQ-bd"/>
</dbReference>
<feature type="domain" description="Copper amine oxidase N3-terminal" evidence="12">
    <location>
        <begin position="220"/>
        <end position="321"/>
    </location>
</feature>
<dbReference type="InterPro" id="IPR049947">
    <property type="entry name" value="Cu_Am_Ox_Cu-bd"/>
</dbReference>
<dbReference type="GO" id="GO:0005507">
    <property type="term" value="F:copper ion binding"/>
    <property type="evidence" value="ECO:0007669"/>
    <property type="project" value="InterPro"/>
</dbReference>
<dbReference type="SUPFAM" id="SSF49998">
    <property type="entry name" value="Amine oxidase catalytic domain"/>
    <property type="match status" value="1"/>
</dbReference>
<evidence type="ECO:0000256" key="9">
    <source>
        <dbReference type="SAM" id="SignalP"/>
    </source>
</evidence>
<feature type="modified residue" description="2',4',5'-topaquinone" evidence="7">
    <location>
        <position position="500"/>
    </location>
</feature>
<feature type="domain" description="Copper amine oxidase catalytic" evidence="10">
    <location>
        <begin position="341"/>
        <end position="753"/>
    </location>
</feature>
<keyword evidence="9" id="KW-0732">Signal</keyword>
<dbReference type="AlphaFoldDB" id="A0AAW8JD20"/>